<feature type="transmembrane region" description="Helical" evidence="2">
    <location>
        <begin position="29"/>
        <end position="52"/>
    </location>
</feature>
<gene>
    <name evidence="4" type="ORF">HLB09_02645</name>
</gene>
<dbReference type="EMBL" id="JABEMA010000016">
    <property type="protein sequence ID" value="NNH22004.1"/>
    <property type="molecule type" value="Genomic_DNA"/>
</dbReference>
<dbReference type="PANTHER" id="PTHR33121">
    <property type="entry name" value="CYCLIC DI-GMP PHOSPHODIESTERASE PDEF"/>
    <property type="match status" value="1"/>
</dbReference>
<feature type="compositionally biased region" description="Low complexity" evidence="1">
    <location>
        <begin position="682"/>
        <end position="696"/>
    </location>
</feature>
<evidence type="ECO:0000256" key="1">
    <source>
        <dbReference type="SAM" id="MobiDB-lite"/>
    </source>
</evidence>
<keyword evidence="2" id="KW-0812">Transmembrane</keyword>
<dbReference type="RefSeq" id="WP_171201861.1">
    <property type="nucleotide sequence ID" value="NZ_JABEMA010000016.1"/>
</dbReference>
<evidence type="ECO:0000313" key="5">
    <source>
        <dbReference type="Proteomes" id="UP000555552"/>
    </source>
</evidence>
<dbReference type="CDD" id="cd01948">
    <property type="entry name" value="EAL"/>
    <property type="match status" value="1"/>
</dbReference>
<feature type="transmembrane region" description="Helical" evidence="2">
    <location>
        <begin position="89"/>
        <end position="108"/>
    </location>
</feature>
<dbReference type="InterPro" id="IPR035919">
    <property type="entry name" value="EAL_sf"/>
</dbReference>
<protein>
    <submittedName>
        <fullName evidence="4">EAL domain-containing protein</fullName>
    </submittedName>
</protein>
<reference evidence="4 5" key="1">
    <citation type="submission" date="2020-05" db="EMBL/GenBank/DDBJ databases">
        <title>MicrobeNet Type strains.</title>
        <authorList>
            <person name="Nicholson A.C."/>
        </authorList>
    </citation>
    <scope>NUCLEOTIDE SEQUENCE [LARGE SCALE GENOMIC DNA]</scope>
    <source>
        <strain evidence="4 5">JCM 14547</strain>
    </source>
</reference>
<name>A0A849BN22_9ACTN</name>
<dbReference type="SMART" id="SM00267">
    <property type="entry name" value="GGDEF"/>
    <property type="match status" value="1"/>
</dbReference>
<evidence type="ECO:0000313" key="4">
    <source>
        <dbReference type="EMBL" id="NNH22004.1"/>
    </source>
</evidence>
<feature type="transmembrane region" description="Helical" evidence="2">
    <location>
        <begin position="147"/>
        <end position="164"/>
    </location>
</feature>
<dbReference type="Gene3D" id="3.30.70.270">
    <property type="match status" value="1"/>
</dbReference>
<dbReference type="GO" id="GO:0071111">
    <property type="term" value="F:cyclic-guanylate-specific phosphodiesterase activity"/>
    <property type="evidence" value="ECO:0007669"/>
    <property type="project" value="InterPro"/>
</dbReference>
<dbReference type="SUPFAM" id="SSF141868">
    <property type="entry name" value="EAL domain-like"/>
    <property type="match status" value="1"/>
</dbReference>
<comment type="caution">
    <text evidence="4">The sequence shown here is derived from an EMBL/GenBank/DDBJ whole genome shotgun (WGS) entry which is preliminary data.</text>
</comment>
<organism evidence="4 5">
    <name type="scientific">Pseudokineococcus marinus</name>
    <dbReference type="NCBI Taxonomy" id="351215"/>
    <lineage>
        <taxon>Bacteria</taxon>
        <taxon>Bacillati</taxon>
        <taxon>Actinomycetota</taxon>
        <taxon>Actinomycetes</taxon>
        <taxon>Kineosporiales</taxon>
        <taxon>Kineosporiaceae</taxon>
        <taxon>Pseudokineococcus</taxon>
    </lineage>
</organism>
<dbReference type="InterPro" id="IPR000160">
    <property type="entry name" value="GGDEF_dom"/>
</dbReference>
<feature type="transmembrane region" description="Helical" evidence="2">
    <location>
        <begin position="59"/>
        <end position="83"/>
    </location>
</feature>
<dbReference type="PROSITE" id="PS50883">
    <property type="entry name" value="EAL"/>
    <property type="match status" value="1"/>
</dbReference>
<dbReference type="Proteomes" id="UP000555552">
    <property type="component" value="Unassembled WGS sequence"/>
</dbReference>
<accession>A0A849BN22</accession>
<keyword evidence="2" id="KW-0472">Membrane</keyword>
<dbReference type="InterPro" id="IPR043128">
    <property type="entry name" value="Rev_trsase/Diguanyl_cyclase"/>
</dbReference>
<dbReference type="SMART" id="SM00052">
    <property type="entry name" value="EAL"/>
    <property type="match status" value="1"/>
</dbReference>
<dbReference type="Pfam" id="PF00563">
    <property type="entry name" value="EAL"/>
    <property type="match status" value="1"/>
</dbReference>
<sequence>MTSARPPRQRRAAGAALALAWVGHLLDSWLLACLALLATYACLATSAQLALGLQGRRRWVLVVDLAAVAVVGAAGALWLVAVVGGPPPAAAAVVAAGDLVLLGHLVALLHSRARVTVSVLALVAALLALVVHHVGSWADAAPVASSPWASALVAVAALAVTAAWHPSMAAFGDVVSPLVAPRRQVLVTVPAVVGLLAALALAAAGALPEPPRGTGAVVAVAALAAVLLMTTSSSLQSAVDRELLETDPLTRAGSRLALERLLATQIHQGTDPVRLVVVELDDVAVLARRQGRQAADDLLVRRVRALEDGLPDAVVCRTGPQTLAVVVPTSSRARRRETPLGLVAAVRAQLEAPGAAGPTAPGAATSTAAVLTVPPRADLPAEGLSTREIVAALLRHAEVSLLAARDRRVPVEADVARDGAYERARRLDNDLAAALEGGEQIAVHYQPLVDPRTGAVRSLEALVRWEHPELGSVAPDDFLTAASLQGRARDLDDLARRQALADFRTWRAAGVEPEHVAVNLSAQSLESPDLVERVLADLAAAGVEPRHLVVEVVEQEELRDLRAVAERLHRLHATGVGVAVDDFGVGHAALQYLLHLPVTAVKLDRSLVAEVLTPGGRALLGSAVALATSLRAEAVAEGVESVEQMRAVADLGFSLAQGWYGGRPRPAEETGALLAQRGTRRPAPAGEVAGTGAAAGVPGGLR</sequence>
<dbReference type="PANTHER" id="PTHR33121:SF70">
    <property type="entry name" value="SIGNALING PROTEIN YKOW"/>
    <property type="match status" value="1"/>
</dbReference>
<evidence type="ECO:0000256" key="2">
    <source>
        <dbReference type="SAM" id="Phobius"/>
    </source>
</evidence>
<feature type="region of interest" description="Disordered" evidence="1">
    <location>
        <begin position="677"/>
        <end position="702"/>
    </location>
</feature>
<feature type="transmembrane region" description="Helical" evidence="2">
    <location>
        <begin position="185"/>
        <end position="207"/>
    </location>
</feature>
<feature type="domain" description="EAL" evidence="3">
    <location>
        <begin position="424"/>
        <end position="678"/>
    </location>
</feature>
<keyword evidence="5" id="KW-1185">Reference proteome</keyword>
<dbReference type="AlphaFoldDB" id="A0A849BN22"/>
<keyword evidence="2" id="KW-1133">Transmembrane helix</keyword>
<proteinExistence type="predicted"/>
<dbReference type="InterPro" id="IPR001633">
    <property type="entry name" value="EAL_dom"/>
</dbReference>
<evidence type="ECO:0000259" key="3">
    <source>
        <dbReference type="PROSITE" id="PS50883"/>
    </source>
</evidence>
<dbReference type="InterPro" id="IPR050706">
    <property type="entry name" value="Cyclic-di-GMP_PDE-like"/>
</dbReference>
<dbReference type="Gene3D" id="3.20.20.450">
    <property type="entry name" value="EAL domain"/>
    <property type="match status" value="1"/>
</dbReference>
<feature type="transmembrane region" description="Helical" evidence="2">
    <location>
        <begin position="115"/>
        <end position="135"/>
    </location>
</feature>